<evidence type="ECO:0000256" key="3">
    <source>
        <dbReference type="ARBA" id="ARBA00022692"/>
    </source>
</evidence>
<dbReference type="Pfam" id="PF01810">
    <property type="entry name" value="LysE"/>
    <property type="match status" value="1"/>
</dbReference>
<dbReference type="PANTHER" id="PTHR30086">
    <property type="entry name" value="ARGININE EXPORTER PROTEIN ARGO"/>
    <property type="match status" value="1"/>
</dbReference>
<evidence type="ECO:0000313" key="8">
    <source>
        <dbReference type="Proteomes" id="UP000006875"/>
    </source>
</evidence>
<evidence type="ECO:0000256" key="1">
    <source>
        <dbReference type="ARBA" id="ARBA00004651"/>
    </source>
</evidence>
<accession>E3H9J6</accession>
<feature type="transmembrane region" description="Helical" evidence="6">
    <location>
        <begin position="184"/>
        <end position="205"/>
    </location>
</feature>
<dbReference type="HOGENOM" id="CLU_087840_0_0_0"/>
<proteinExistence type="predicted"/>
<protein>
    <submittedName>
        <fullName evidence="7">Lysine exporter protein (LYSE/YGGA)</fullName>
    </submittedName>
</protein>
<evidence type="ECO:0000313" key="7">
    <source>
        <dbReference type="EMBL" id="ADO83385.1"/>
    </source>
</evidence>
<gene>
    <name evidence="7" type="ordered locus">Ilyop_1607</name>
</gene>
<dbReference type="PANTHER" id="PTHR30086:SF20">
    <property type="entry name" value="ARGININE EXPORTER PROTEIN ARGO-RELATED"/>
    <property type="match status" value="1"/>
</dbReference>
<evidence type="ECO:0000256" key="2">
    <source>
        <dbReference type="ARBA" id="ARBA00022475"/>
    </source>
</evidence>
<dbReference type="GO" id="GO:0005886">
    <property type="term" value="C:plasma membrane"/>
    <property type="evidence" value="ECO:0007669"/>
    <property type="project" value="UniProtKB-SubCell"/>
</dbReference>
<dbReference type="OrthoDB" id="5638726at2"/>
<sequence>MDIAVAGQGFGLGLSLIAAIGAQNSYVLKKGILKNNVFAVAVTCTLIDAVLICLGTLGLGRIIEGNKVFMLSATAFGVLFLSYYGISSIVRAIKKSEVMELEENRENESVKKTLLTLVALSLLNPHLYLDTVILIGSVGSKFPIHQRPDFVIGSCLASFVWFFGLAYGARILIPIFKKEVTWKILDIIIGITMLSISLGLIQFAMKNYF</sequence>
<keyword evidence="2" id="KW-1003">Cell membrane</keyword>
<keyword evidence="3 6" id="KW-0812">Transmembrane</keyword>
<dbReference type="AlphaFoldDB" id="E3H9J6"/>
<feature type="transmembrane region" description="Helical" evidence="6">
    <location>
        <begin position="6"/>
        <end position="26"/>
    </location>
</feature>
<dbReference type="KEGG" id="ipo:Ilyop_1607"/>
<evidence type="ECO:0000256" key="6">
    <source>
        <dbReference type="SAM" id="Phobius"/>
    </source>
</evidence>
<keyword evidence="8" id="KW-1185">Reference proteome</keyword>
<dbReference type="RefSeq" id="WP_013388052.1">
    <property type="nucleotide sequence ID" value="NC_014632.1"/>
</dbReference>
<dbReference type="GO" id="GO:0015171">
    <property type="term" value="F:amino acid transmembrane transporter activity"/>
    <property type="evidence" value="ECO:0007669"/>
    <property type="project" value="TreeGrafter"/>
</dbReference>
<reference evidence="7 8" key="1">
    <citation type="journal article" date="2010" name="Stand. Genomic Sci.">
        <title>Complete genome sequence of Ilyobacter polytropus type strain (CuHbu1).</title>
        <authorList>
            <person name="Sikorski J."/>
            <person name="Chertkov O."/>
            <person name="Lapidus A."/>
            <person name="Nolan M."/>
            <person name="Lucas S."/>
            <person name="Del Rio T.G."/>
            <person name="Tice H."/>
            <person name="Cheng J.F."/>
            <person name="Tapia R."/>
            <person name="Han C."/>
            <person name="Goodwin L."/>
            <person name="Pitluck S."/>
            <person name="Liolios K."/>
            <person name="Ivanova N."/>
            <person name="Mavromatis K."/>
            <person name="Mikhailova N."/>
            <person name="Pati A."/>
            <person name="Chen A."/>
            <person name="Palaniappan K."/>
            <person name="Land M."/>
            <person name="Hauser L."/>
            <person name="Chang Y.J."/>
            <person name="Jeffries C.D."/>
            <person name="Brambilla E."/>
            <person name="Yasawong M."/>
            <person name="Rohde M."/>
            <person name="Pukall R."/>
            <person name="Spring S."/>
            <person name="Goker M."/>
            <person name="Woyke T."/>
            <person name="Bristow J."/>
            <person name="Eisen J.A."/>
            <person name="Markowitz V."/>
            <person name="Hugenholtz P."/>
            <person name="Kyrpides N.C."/>
            <person name="Klenk H.P."/>
        </authorList>
    </citation>
    <scope>NUCLEOTIDE SEQUENCE [LARGE SCALE GENOMIC DNA]</scope>
    <source>
        <strain evidence="8">ATCC 51220 / DSM 2926 / LMG 16218 / CuHBu1</strain>
    </source>
</reference>
<dbReference type="InterPro" id="IPR001123">
    <property type="entry name" value="LeuE-type"/>
</dbReference>
<feature type="transmembrane region" description="Helical" evidence="6">
    <location>
        <begin position="38"/>
        <end position="63"/>
    </location>
</feature>
<name>E3H9J6_ILYPC</name>
<dbReference type="EMBL" id="CP002281">
    <property type="protein sequence ID" value="ADO83385.1"/>
    <property type="molecule type" value="Genomic_DNA"/>
</dbReference>
<keyword evidence="5 6" id="KW-0472">Membrane</keyword>
<evidence type="ECO:0000256" key="4">
    <source>
        <dbReference type="ARBA" id="ARBA00022989"/>
    </source>
</evidence>
<dbReference type="Proteomes" id="UP000006875">
    <property type="component" value="Chromosome"/>
</dbReference>
<feature type="transmembrane region" description="Helical" evidence="6">
    <location>
        <begin position="150"/>
        <end position="172"/>
    </location>
</feature>
<feature type="transmembrane region" description="Helical" evidence="6">
    <location>
        <begin position="69"/>
        <end position="93"/>
    </location>
</feature>
<feature type="transmembrane region" description="Helical" evidence="6">
    <location>
        <begin position="114"/>
        <end position="138"/>
    </location>
</feature>
<organism evidence="7 8">
    <name type="scientific">Ilyobacter polytropus (strain ATCC 51220 / DSM 2926 / LMG 16218 / CuHBu1)</name>
    <dbReference type="NCBI Taxonomy" id="572544"/>
    <lineage>
        <taxon>Bacteria</taxon>
        <taxon>Fusobacteriati</taxon>
        <taxon>Fusobacteriota</taxon>
        <taxon>Fusobacteriia</taxon>
        <taxon>Fusobacteriales</taxon>
        <taxon>Fusobacteriaceae</taxon>
        <taxon>Ilyobacter</taxon>
    </lineage>
</organism>
<evidence type="ECO:0000256" key="5">
    <source>
        <dbReference type="ARBA" id="ARBA00023136"/>
    </source>
</evidence>
<dbReference type="eggNOG" id="COG1279">
    <property type="taxonomic scope" value="Bacteria"/>
</dbReference>
<comment type="subcellular location">
    <subcellularLocation>
        <location evidence="1">Cell membrane</location>
        <topology evidence="1">Multi-pass membrane protein</topology>
    </subcellularLocation>
</comment>
<keyword evidence="4 6" id="KW-1133">Transmembrane helix</keyword>